<feature type="transmembrane region" description="Helical" evidence="6">
    <location>
        <begin position="141"/>
        <end position="159"/>
    </location>
</feature>
<dbReference type="Proteomes" id="UP000317893">
    <property type="component" value="Unassembled WGS sequence"/>
</dbReference>
<organism evidence="8 9">
    <name type="scientific">Lapillicoccus jejuensis</name>
    <dbReference type="NCBI Taxonomy" id="402171"/>
    <lineage>
        <taxon>Bacteria</taxon>
        <taxon>Bacillati</taxon>
        <taxon>Actinomycetota</taxon>
        <taxon>Actinomycetes</taxon>
        <taxon>Micrococcales</taxon>
        <taxon>Intrasporangiaceae</taxon>
        <taxon>Lapillicoccus</taxon>
    </lineage>
</organism>
<keyword evidence="3 6" id="KW-0812">Transmembrane</keyword>
<feature type="transmembrane region" description="Helical" evidence="6">
    <location>
        <begin position="88"/>
        <end position="106"/>
    </location>
</feature>
<evidence type="ECO:0000256" key="1">
    <source>
        <dbReference type="ARBA" id="ARBA00004141"/>
    </source>
</evidence>
<evidence type="ECO:0000313" key="9">
    <source>
        <dbReference type="Proteomes" id="UP000317893"/>
    </source>
</evidence>
<dbReference type="GO" id="GO:0016020">
    <property type="term" value="C:membrane"/>
    <property type="evidence" value="ECO:0007669"/>
    <property type="project" value="UniProtKB-SubCell"/>
</dbReference>
<evidence type="ECO:0000256" key="3">
    <source>
        <dbReference type="ARBA" id="ARBA00022692"/>
    </source>
</evidence>
<dbReference type="InterPro" id="IPR037185">
    <property type="entry name" value="EmrE-like"/>
</dbReference>
<dbReference type="RefSeq" id="WP_170185650.1">
    <property type="nucleotide sequence ID" value="NZ_BAAAPR010000005.1"/>
</dbReference>
<comment type="subcellular location">
    <subcellularLocation>
        <location evidence="1">Membrane</location>
        <topology evidence="1">Multi-pass membrane protein</topology>
    </subcellularLocation>
</comment>
<dbReference type="InterPro" id="IPR000620">
    <property type="entry name" value="EamA_dom"/>
</dbReference>
<feature type="transmembrane region" description="Helical" evidence="6">
    <location>
        <begin position="55"/>
        <end position="76"/>
    </location>
</feature>
<comment type="caution">
    <text evidence="8">The sequence shown here is derived from an EMBL/GenBank/DDBJ whole genome shotgun (WGS) entry which is preliminary data.</text>
</comment>
<evidence type="ECO:0000256" key="2">
    <source>
        <dbReference type="ARBA" id="ARBA00007362"/>
    </source>
</evidence>
<dbReference type="PANTHER" id="PTHR32322:SF2">
    <property type="entry name" value="EAMA DOMAIN-CONTAINING PROTEIN"/>
    <property type="match status" value="1"/>
</dbReference>
<reference evidence="8 9" key="1">
    <citation type="submission" date="2019-06" db="EMBL/GenBank/DDBJ databases">
        <title>Sequencing the genomes of 1000 actinobacteria strains.</title>
        <authorList>
            <person name="Klenk H.-P."/>
        </authorList>
    </citation>
    <scope>NUCLEOTIDE SEQUENCE [LARGE SCALE GENOMIC DNA]</scope>
    <source>
        <strain evidence="8 9">DSM 18607</strain>
    </source>
</reference>
<feature type="transmembrane region" description="Helical" evidence="6">
    <location>
        <begin position="270"/>
        <end position="290"/>
    </location>
</feature>
<dbReference type="InterPro" id="IPR050638">
    <property type="entry name" value="AA-Vitamin_Transporters"/>
</dbReference>
<name>A0A542E1C9_9MICO</name>
<sequence length="320" mass="32764">MTTSLDPAVLTPTRTRRARPRPDLGLLAGLATAAAFGTSGPFAKSLLETGWSSGAIVLLRVGGAALVLLPFAVRALRGRWGVVRRRAPLVLAYGLVAVAACQVAYFNAVQQLTVGVALLLEYSGVVLVVLWTWLRSRKAPAPLTLLGVVVALGGLALVLDVTGQSPPAPAGVAWGLVAALGLAVFYVGAAQEADDLPAVALAALGMGLGAVVLGVLGAVRVLPMHVATADVTLHGASLPWWLPVAELALVAAAAAYLLGTWAARRLGSTVASFVGLAEMLFAVLFAWLLLGELPRPVQLVGGVLVVLGVVAVRAGELRRG</sequence>
<protein>
    <submittedName>
        <fullName evidence="8">Threonine/homoserine efflux transporter RhtA</fullName>
    </submittedName>
</protein>
<evidence type="ECO:0000256" key="6">
    <source>
        <dbReference type="SAM" id="Phobius"/>
    </source>
</evidence>
<evidence type="ECO:0000256" key="5">
    <source>
        <dbReference type="ARBA" id="ARBA00023136"/>
    </source>
</evidence>
<feature type="transmembrane region" description="Helical" evidence="6">
    <location>
        <begin position="112"/>
        <end position="134"/>
    </location>
</feature>
<gene>
    <name evidence="8" type="ORF">FB458_2261</name>
</gene>
<dbReference type="AlphaFoldDB" id="A0A542E1C9"/>
<dbReference type="PANTHER" id="PTHR32322">
    <property type="entry name" value="INNER MEMBRANE TRANSPORTER"/>
    <property type="match status" value="1"/>
</dbReference>
<comment type="similarity">
    <text evidence="2">Belongs to the EamA transporter family.</text>
</comment>
<feature type="transmembrane region" description="Helical" evidence="6">
    <location>
        <begin position="24"/>
        <end position="43"/>
    </location>
</feature>
<feature type="transmembrane region" description="Helical" evidence="6">
    <location>
        <begin position="196"/>
        <end position="218"/>
    </location>
</feature>
<proteinExistence type="inferred from homology"/>
<feature type="domain" description="EamA" evidence="7">
    <location>
        <begin position="24"/>
        <end position="159"/>
    </location>
</feature>
<evidence type="ECO:0000256" key="4">
    <source>
        <dbReference type="ARBA" id="ARBA00022989"/>
    </source>
</evidence>
<feature type="domain" description="EamA" evidence="7">
    <location>
        <begin position="171"/>
        <end position="312"/>
    </location>
</feature>
<feature type="transmembrane region" description="Helical" evidence="6">
    <location>
        <begin position="296"/>
        <end position="315"/>
    </location>
</feature>
<evidence type="ECO:0000259" key="7">
    <source>
        <dbReference type="Pfam" id="PF00892"/>
    </source>
</evidence>
<dbReference type="Pfam" id="PF00892">
    <property type="entry name" value="EamA"/>
    <property type="match status" value="2"/>
</dbReference>
<accession>A0A542E1C9</accession>
<keyword evidence="5 6" id="KW-0472">Membrane</keyword>
<feature type="transmembrane region" description="Helical" evidence="6">
    <location>
        <begin position="238"/>
        <end position="258"/>
    </location>
</feature>
<feature type="transmembrane region" description="Helical" evidence="6">
    <location>
        <begin position="171"/>
        <end position="189"/>
    </location>
</feature>
<dbReference type="SUPFAM" id="SSF103481">
    <property type="entry name" value="Multidrug resistance efflux transporter EmrE"/>
    <property type="match status" value="2"/>
</dbReference>
<keyword evidence="9" id="KW-1185">Reference proteome</keyword>
<dbReference type="EMBL" id="VFMN01000001">
    <property type="protein sequence ID" value="TQJ09153.1"/>
    <property type="molecule type" value="Genomic_DNA"/>
</dbReference>
<evidence type="ECO:0000313" key="8">
    <source>
        <dbReference type="EMBL" id="TQJ09153.1"/>
    </source>
</evidence>
<keyword evidence="4 6" id="KW-1133">Transmembrane helix</keyword>